<reference evidence="2" key="1">
    <citation type="submission" date="2017-08" db="EMBL/GenBank/DDBJ databases">
        <title>Genomic and metabolic characterisation of spoilage-associated Pseudomonas species.</title>
        <authorList>
            <person name="Stanborough T."/>
            <person name="Fegan N."/>
            <person name="Powell S.M."/>
            <person name="Singh T."/>
            <person name="Tamplin M.L."/>
            <person name="Chandry P.S."/>
        </authorList>
    </citation>
    <scope>NUCLEOTIDE SEQUENCE [LARGE SCALE GENOMIC DNA]</scope>
    <source>
        <strain evidence="2">F1820</strain>
    </source>
</reference>
<accession>A0A266LRG6</accession>
<proteinExistence type="predicted"/>
<dbReference type="AlphaFoldDB" id="A0A266LRG6"/>
<evidence type="ECO:0000256" key="1">
    <source>
        <dbReference type="SAM" id="Phobius"/>
    </source>
</evidence>
<feature type="transmembrane region" description="Helical" evidence="1">
    <location>
        <begin position="52"/>
        <end position="73"/>
    </location>
</feature>
<protein>
    <submittedName>
        <fullName evidence="2">Uncharacterized protein</fullName>
    </submittedName>
</protein>
<feature type="transmembrane region" description="Helical" evidence="1">
    <location>
        <begin position="93"/>
        <end position="122"/>
    </location>
</feature>
<organism evidence="2">
    <name type="scientific">Pseudomonas fragi</name>
    <dbReference type="NCBI Taxonomy" id="296"/>
    <lineage>
        <taxon>Bacteria</taxon>
        <taxon>Pseudomonadati</taxon>
        <taxon>Pseudomonadota</taxon>
        <taxon>Gammaproteobacteria</taxon>
        <taxon>Pseudomonadales</taxon>
        <taxon>Pseudomonadaceae</taxon>
        <taxon>Pseudomonas</taxon>
    </lineage>
</organism>
<comment type="caution">
    <text evidence="2">The sequence shown here is derived from an EMBL/GenBank/DDBJ whole genome shotgun (WGS) entry which is preliminary data.</text>
</comment>
<evidence type="ECO:0000313" key="2">
    <source>
        <dbReference type="EMBL" id="OZY40613.1"/>
    </source>
</evidence>
<keyword evidence="1" id="KW-1133">Transmembrane helix</keyword>
<keyword evidence="1" id="KW-0472">Membrane</keyword>
<dbReference type="EMBL" id="NQKL01000014">
    <property type="protein sequence ID" value="OZY40613.1"/>
    <property type="molecule type" value="Genomic_DNA"/>
</dbReference>
<feature type="transmembrane region" description="Helical" evidence="1">
    <location>
        <begin position="20"/>
        <end position="40"/>
    </location>
</feature>
<dbReference type="RefSeq" id="WP_095030241.1">
    <property type="nucleotide sequence ID" value="NZ_NQKL01000014.1"/>
</dbReference>
<keyword evidence="1" id="KW-0812">Transmembrane</keyword>
<gene>
    <name evidence="2" type="ORF">CJF43_17410</name>
</gene>
<dbReference type="Proteomes" id="UP000216113">
    <property type="component" value="Unassembled WGS sequence"/>
</dbReference>
<name>A0A266LRG6_PSEFR</name>
<sequence>MEGNNQNSDTIDESSGGFAVSQTVILWGIAALVLAILGCTFNTSPMVLRAGFFAKFFAVVLGTGLGLAGALLGDALRKFAHPESVYTNGGFFQLIWIKVFWACGPQVIGLGIGVALGCSLILK</sequence>